<sequence length="225" mass="26363">MFRFLFIILFLGSCFRLSAQNWSEKDYEKYSVQEFFQLEAIYKPIDFQNIDRPLLHAAIFYVTNEMRQKRRLPLFKHLPAAEKVAKDHADDMVAYDFYSHYSKVPGKKLLTDRLKLEGLDPYCYAENISSSNGLQYEYGRKVNPPGPSGIFTYVTRSKREEIVPHTYISFARSVLILWMNSRSHKNNIISTCYQYLGCAAAYYGDDTFYDMPNFISVQCFSSEQK</sequence>
<name>A0A1N6GKV6_9BACT</name>
<feature type="signal peptide" evidence="1">
    <location>
        <begin position="1"/>
        <end position="19"/>
    </location>
</feature>
<dbReference type="InterPro" id="IPR035940">
    <property type="entry name" value="CAP_sf"/>
</dbReference>
<keyword evidence="1" id="KW-0732">Signal</keyword>
<dbReference type="Proteomes" id="UP000185221">
    <property type="component" value="Unassembled WGS sequence"/>
</dbReference>
<dbReference type="Gene3D" id="3.40.33.10">
    <property type="entry name" value="CAP"/>
    <property type="match status" value="1"/>
</dbReference>
<evidence type="ECO:0000313" key="4">
    <source>
        <dbReference type="Proteomes" id="UP000185221"/>
    </source>
</evidence>
<evidence type="ECO:0000313" key="3">
    <source>
        <dbReference type="EMBL" id="SIO08032.1"/>
    </source>
</evidence>
<feature type="chain" id="PRO_5012455631" evidence="1">
    <location>
        <begin position="20"/>
        <end position="225"/>
    </location>
</feature>
<organism evidence="3 4">
    <name type="scientific">Algoriphagus halophilus</name>
    <dbReference type="NCBI Taxonomy" id="226505"/>
    <lineage>
        <taxon>Bacteria</taxon>
        <taxon>Pseudomonadati</taxon>
        <taxon>Bacteroidota</taxon>
        <taxon>Cytophagia</taxon>
        <taxon>Cytophagales</taxon>
        <taxon>Cyclobacteriaceae</taxon>
        <taxon>Algoriphagus</taxon>
    </lineage>
</organism>
<proteinExistence type="predicted"/>
<keyword evidence="4" id="KW-1185">Reference proteome</keyword>
<accession>A0A1N6GKV6</accession>
<dbReference type="PANTHER" id="PTHR31157">
    <property type="entry name" value="SCP DOMAIN-CONTAINING PROTEIN"/>
    <property type="match status" value="1"/>
</dbReference>
<reference evidence="4" key="1">
    <citation type="submission" date="2016-11" db="EMBL/GenBank/DDBJ databases">
        <authorList>
            <person name="Varghese N."/>
            <person name="Submissions S."/>
        </authorList>
    </citation>
    <scope>NUCLEOTIDE SEQUENCE [LARGE SCALE GENOMIC DNA]</scope>
    <source>
        <strain evidence="4">DSM 15292</strain>
    </source>
</reference>
<dbReference type="AlphaFoldDB" id="A0A1N6GKV6"/>
<gene>
    <name evidence="3" type="ORF">SAMN05444394_3324</name>
</gene>
<dbReference type="SUPFAM" id="SSF55797">
    <property type="entry name" value="PR-1-like"/>
    <property type="match status" value="1"/>
</dbReference>
<evidence type="ECO:0000256" key="1">
    <source>
        <dbReference type="SAM" id="SignalP"/>
    </source>
</evidence>
<dbReference type="CDD" id="cd05379">
    <property type="entry name" value="CAP_bacterial"/>
    <property type="match status" value="1"/>
</dbReference>
<dbReference type="STRING" id="226505.SAMN05444394_3324"/>
<evidence type="ECO:0000259" key="2">
    <source>
        <dbReference type="Pfam" id="PF00188"/>
    </source>
</evidence>
<protein>
    <submittedName>
        <fullName evidence="3">Cysteine-rich secretory protein family protein</fullName>
    </submittedName>
</protein>
<dbReference type="EMBL" id="FSRC01000002">
    <property type="protein sequence ID" value="SIO08032.1"/>
    <property type="molecule type" value="Genomic_DNA"/>
</dbReference>
<dbReference type="PANTHER" id="PTHR31157:SF1">
    <property type="entry name" value="SCP DOMAIN-CONTAINING PROTEIN"/>
    <property type="match status" value="1"/>
</dbReference>
<dbReference type="Pfam" id="PF00188">
    <property type="entry name" value="CAP"/>
    <property type="match status" value="1"/>
</dbReference>
<dbReference type="OrthoDB" id="982527at2"/>
<dbReference type="RefSeq" id="WP_074226069.1">
    <property type="nucleotide sequence ID" value="NZ_FSRC01000002.1"/>
</dbReference>
<dbReference type="InterPro" id="IPR014044">
    <property type="entry name" value="CAP_dom"/>
</dbReference>
<feature type="domain" description="SCP" evidence="2">
    <location>
        <begin position="61"/>
        <end position="218"/>
    </location>
</feature>